<accession>A0A327W159</accession>
<organism evidence="2 3">
    <name type="scientific">Chitinophaga dinghuensis</name>
    <dbReference type="NCBI Taxonomy" id="1539050"/>
    <lineage>
        <taxon>Bacteria</taxon>
        <taxon>Pseudomonadati</taxon>
        <taxon>Bacteroidota</taxon>
        <taxon>Chitinophagia</taxon>
        <taxon>Chitinophagales</taxon>
        <taxon>Chitinophagaceae</taxon>
        <taxon>Chitinophaga</taxon>
    </lineage>
</organism>
<feature type="chain" id="PRO_5016282100" evidence="1">
    <location>
        <begin position="21"/>
        <end position="80"/>
    </location>
</feature>
<reference evidence="2 3" key="1">
    <citation type="submission" date="2018-06" db="EMBL/GenBank/DDBJ databases">
        <title>Genomic Encyclopedia of Archaeal and Bacterial Type Strains, Phase II (KMG-II): from individual species to whole genera.</title>
        <authorList>
            <person name="Goeker M."/>
        </authorList>
    </citation>
    <scope>NUCLEOTIDE SEQUENCE [LARGE SCALE GENOMIC DNA]</scope>
    <source>
        <strain evidence="2 3">DSM 29821</strain>
    </source>
</reference>
<gene>
    <name evidence="2" type="ORF">CLV59_104200</name>
</gene>
<keyword evidence="1" id="KW-0732">Signal</keyword>
<evidence type="ECO:0000313" key="3">
    <source>
        <dbReference type="Proteomes" id="UP000249819"/>
    </source>
</evidence>
<evidence type="ECO:0000313" key="2">
    <source>
        <dbReference type="EMBL" id="RAJ81975.1"/>
    </source>
</evidence>
<keyword evidence="3" id="KW-1185">Reference proteome</keyword>
<comment type="caution">
    <text evidence="2">The sequence shown here is derived from an EMBL/GenBank/DDBJ whole genome shotgun (WGS) entry which is preliminary data.</text>
</comment>
<dbReference type="AlphaFoldDB" id="A0A327W159"/>
<sequence>MKTSKTLLICLGFVSTTAGALASKLRHAQIIYVNDEVRHCVLIIHTLTTSPNSQSVTVTYASTQATLISCPNLLTLYKGL</sequence>
<feature type="signal peptide" evidence="1">
    <location>
        <begin position="1"/>
        <end position="20"/>
    </location>
</feature>
<dbReference type="EMBL" id="QLMA01000004">
    <property type="protein sequence ID" value="RAJ81975.1"/>
    <property type="molecule type" value="Genomic_DNA"/>
</dbReference>
<proteinExistence type="predicted"/>
<name>A0A327W159_9BACT</name>
<protein>
    <submittedName>
        <fullName evidence="2">Uncharacterized protein</fullName>
    </submittedName>
</protein>
<dbReference type="Proteomes" id="UP000249819">
    <property type="component" value="Unassembled WGS sequence"/>
</dbReference>
<evidence type="ECO:0000256" key="1">
    <source>
        <dbReference type="SAM" id="SignalP"/>
    </source>
</evidence>